<dbReference type="OrthoDB" id="2274644at2759"/>
<dbReference type="InterPro" id="IPR000571">
    <property type="entry name" value="Znf_CCCH"/>
</dbReference>
<evidence type="ECO:0000313" key="8">
    <source>
        <dbReference type="Proteomes" id="UP000070544"/>
    </source>
</evidence>
<evidence type="ECO:0000259" key="6">
    <source>
        <dbReference type="PROSITE" id="PS50103"/>
    </source>
</evidence>
<protein>
    <recommendedName>
        <fullName evidence="6">C3H1-type domain-containing protein</fullName>
    </recommendedName>
</protein>
<organism evidence="7 8">
    <name type="scientific">Gonapodya prolifera (strain JEL478)</name>
    <name type="common">Monoblepharis prolifera</name>
    <dbReference type="NCBI Taxonomy" id="1344416"/>
    <lineage>
        <taxon>Eukaryota</taxon>
        <taxon>Fungi</taxon>
        <taxon>Fungi incertae sedis</taxon>
        <taxon>Chytridiomycota</taxon>
        <taxon>Chytridiomycota incertae sedis</taxon>
        <taxon>Monoblepharidomycetes</taxon>
        <taxon>Monoblepharidales</taxon>
        <taxon>Gonapodyaceae</taxon>
        <taxon>Gonapodya</taxon>
    </lineage>
</organism>
<keyword evidence="3 4" id="KW-0862">Zinc</keyword>
<evidence type="ECO:0000256" key="1">
    <source>
        <dbReference type="ARBA" id="ARBA00022723"/>
    </source>
</evidence>
<evidence type="ECO:0000256" key="5">
    <source>
        <dbReference type="SAM" id="MobiDB-lite"/>
    </source>
</evidence>
<dbReference type="AlphaFoldDB" id="A0A139AIT0"/>
<dbReference type="GO" id="GO:0010605">
    <property type="term" value="P:negative regulation of macromolecule metabolic process"/>
    <property type="evidence" value="ECO:0007669"/>
    <property type="project" value="UniProtKB-ARBA"/>
</dbReference>
<feature type="compositionally biased region" description="Basic and acidic residues" evidence="5">
    <location>
        <begin position="569"/>
        <end position="662"/>
    </location>
</feature>
<reference evidence="7 8" key="1">
    <citation type="journal article" date="2015" name="Genome Biol. Evol.">
        <title>Phylogenomic analyses indicate that early fungi evolved digesting cell walls of algal ancestors of land plants.</title>
        <authorList>
            <person name="Chang Y."/>
            <person name="Wang S."/>
            <person name="Sekimoto S."/>
            <person name="Aerts A.L."/>
            <person name="Choi C."/>
            <person name="Clum A."/>
            <person name="LaButti K.M."/>
            <person name="Lindquist E.A."/>
            <person name="Yee Ngan C."/>
            <person name="Ohm R.A."/>
            <person name="Salamov A.A."/>
            <person name="Grigoriev I.V."/>
            <person name="Spatafora J.W."/>
            <person name="Berbee M.L."/>
        </authorList>
    </citation>
    <scope>NUCLEOTIDE SEQUENCE [LARGE SCALE GENOMIC DNA]</scope>
    <source>
        <strain evidence="7 8">JEL478</strain>
    </source>
</reference>
<feature type="region of interest" description="Disordered" evidence="5">
    <location>
        <begin position="345"/>
        <end position="397"/>
    </location>
</feature>
<dbReference type="Proteomes" id="UP000070544">
    <property type="component" value="Unassembled WGS sequence"/>
</dbReference>
<dbReference type="GO" id="GO:0008270">
    <property type="term" value="F:zinc ion binding"/>
    <property type="evidence" value="ECO:0007669"/>
    <property type="project" value="UniProtKB-KW"/>
</dbReference>
<proteinExistence type="predicted"/>
<dbReference type="SMART" id="SM00356">
    <property type="entry name" value="ZnF_C3H1"/>
    <property type="match status" value="1"/>
</dbReference>
<dbReference type="InterPro" id="IPR043519">
    <property type="entry name" value="NT_sf"/>
</dbReference>
<feature type="compositionally biased region" description="Gly residues" evidence="5">
    <location>
        <begin position="790"/>
        <end position="805"/>
    </location>
</feature>
<dbReference type="GO" id="GO:0016779">
    <property type="term" value="F:nucleotidyltransferase activity"/>
    <property type="evidence" value="ECO:0007669"/>
    <property type="project" value="UniProtKB-ARBA"/>
</dbReference>
<feature type="compositionally biased region" description="Basic and acidic residues" evidence="5">
    <location>
        <begin position="7"/>
        <end position="24"/>
    </location>
</feature>
<gene>
    <name evidence="7" type="ORF">M427DRAFT_55430</name>
</gene>
<evidence type="ECO:0000256" key="4">
    <source>
        <dbReference type="PROSITE-ProRule" id="PRU00723"/>
    </source>
</evidence>
<feature type="domain" description="C3H1-type" evidence="6">
    <location>
        <begin position="924"/>
        <end position="952"/>
    </location>
</feature>
<name>A0A139AIT0_GONPJ</name>
<keyword evidence="1 4" id="KW-0479">Metal-binding</keyword>
<feature type="compositionally biased region" description="Polar residues" evidence="5">
    <location>
        <begin position="882"/>
        <end position="891"/>
    </location>
</feature>
<dbReference type="GO" id="GO:0031123">
    <property type="term" value="P:RNA 3'-end processing"/>
    <property type="evidence" value="ECO:0007669"/>
    <property type="project" value="TreeGrafter"/>
</dbReference>
<dbReference type="PROSITE" id="PS50103">
    <property type="entry name" value="ZF_C3H1"/>
    <property type="match status" value="1"/>
</dbReference>
<dbReference type="InterPro" id="IPR036855">
    <property type="entry name" value="Znf_CCCH_sf"/>
</dbReference>
<dbReference type="PANTHER" id="PTHR12271:SF40">
    <property type="entry name" value="POLY(A) RNA POLYMERASE GLD2"/>
    <property type="match status" value="1"/>
</dbReference>
<dbReference type="Gene3D" id="1.10.1410.10">
    <property type="match status" value="1"/>
</dbReference>
<feature type="compositionally biased region" description="Basic and acidic residues" evidence="5">
    <location>
        <begin position="770"/>
        <end position="783"/>
    </location>
</feature>
<feature type="compositionally biased region" description="Polar residues" evidence="5">
    <location>
        <begin position="732"/>
        <end position="743"/>
    </location>
</feature>
<feature type="compositionally biased region" description="Basic and acidic residues" evidence="5">
    <location>
        <begin position="714"/>
        <end position="728"/>
    </location>
</feature>
<keyword evidence="2 4" id="KW-0863">Zinc-finger</keyword>
<dbReference type="InterPro" id="IPR054708">
    <property type="entry name" value="MTPAP-like_central"/>
</dbReference>
<accession>A0A139AIT0</accession>
<dbReference type="SUPFAM" id="SSF90229">
    <property type="entry name" value="CCCH zinc finger"/>
    <property type="match status" value="1"/>
</dbReference>
<dbReference type="STRING" id="1344416.A0A139AIT0"/>
<feature type="compositionally biased region" description="Basic and acidic residues" evidence="5">
    <location>
        <begin position="820"/>
        <end position="838"/>
    </location>
</feature>
<feature type="compositionally biased region" description="Polar residues" evidence="5">
    <location>
        <begin position="846"/>
        <end position="861"/>
    </location>
</feature>
<feature type="zinc finger region" description="C3H1-type" evidence="4">
    <location>
        <begin position="924"/>
        <end position="952"/>
    </location>
</feature>
<evidence type="ECO:0000256" key="3">
    <source>
        <dbReference type="ARBA" id="ARBA00022833"/>
    </source>
</evidence>
<dbReference type="SUPFAM" id="SSF81631">
    <property type="entry name" value="PAP/OAS1 substrate-binding domain"/>
    <property type="match status" value="1"/>
</dbReference>
<evidence type="ECO:0000313" key="7">
    <source>
        <dbReference type="EMBL" id="KXS16474.1"/>
    </source>
</evidence>
<dbReference type="PANTHER" id="PTHR12271">
    <property type="entry name" value="POLY A POLYMERASE CID PAP -RELATED"/>
    <property type="match status" value="1"/>
</dbReference>
<evidence type="ECO:0000256" key="2">
    <source>
        <dbReference type="ARBA" id="ARBA00022771"/>
    </source>
</evidence>
<dbReference type="SUPFAM" id="SSF81301">
    <property type="entry name" value="Nucleotidyltransferase"/>
    <property type="match status" value="1"/>
</dbReference>
<keyword evidence="8" id="KW-1185">Reference proteome</keyword>
<feature type="region of interest" description="Disordered" evidence="5">
    <location>
        <begin position="1"/>
        <end position="62"/>
    </location>
</feature>
<feature type="compositionally biased region" description="Low complexity" evidence="5">
    <location>
        <begin position="360"/>
        <end position="392"/>
    </location>
</feature>
<sequence>MDSGSDANHESIDHLNGDDSRDPDAETPLSANTAATAPPASTTSKQQQSTSQKRTPFPDFSRTFLDKKVDQVRSALARIPSDFDRSTPGIEQLDYIITEDLLAAAPSPDFNARRDTLLRRIKSAIERGIVWRRKGNSGEFAWSVRRCDPPQWDDVAPDIEVHAYGSAANGLGHRDSDVDVAVLAYIPVDDEQDNRASTTPPPFPITVLNTFFRRTPSLGFTVINCAFGARVPVLKLFDTVTQLNCDVCINNAVAVHNTRLVAAYTLNDPIGAAAGFLLWLKAVTKLRQLNASAEYGTLSSYCWTMIGLCFLIEKHVVANLQDVATGAERNYVRARAEIGSKTFKKKKTKVGAMHPDSRKSASQQQGTQTDGTAQPANTTTGTNSTAESTATSHAEPPLDMYTTYDCTFSDPYTTKPLGPPHAHTPASLFLSFLPWFLRHAISPDVVFSPRLGGVVSRTDERGVSREPEWKAWKGVLRVEDPFVRGRNVATSCHLDSLNIILSEFLTVLSKLYPFISHDTSPTSPAPPSPPVLRASITALPPVPYGVLDPRFADLERQKAVLRQSVKESRRLEAEAKEREKQARQKKEKREQAANRNSEKFELEREQRAAKEENEVRRETQAEQREQRAGPDAIRRIAERVERDFARIRTVGGKEENTERESAEEVLAIEARVAEVPEQDSVTKNEETECSTTNAGSVPAEEPPKPAPGRKSRRERNGERDRRRAEQYHLSRQRSNTGLPSLESSPGDDSPSRRAVSLNAREPTAMVAEVGRIEKERKKEGEKRRGVKVAKGGGVAGASSGGGDGVSGRPQGHVTNGSTEQSRDGRGPNRPEGREDVGVMEHGSVLAQKSTASASGHQQKSGFTGAARPRSAGGRINQHDKVGTTSGSTSVAPTPMDSLTTPPPVLPTAADQSLPLSRPAPRRPKKSSGICFRWLKNGECHFGDECFFRHTTRGSRAEKDGGDSLE</sequence>
<feature type="compositionally biased region" description="Low complexity" evidence="5">
    <location>
        <begin position="27"/>
        <end position="55"/>
    </location>
</feature>
<dbReference type="Pfam" id="PF22600">
    <property type="entry name" value="MTPAP-like_central"/>
    <property type="match status" value="1"/>
</dbReference>
<dbReference type="CDD" id="cd05402">
    <property type="entry name" value="NT_PAP_TUTase"/>
    <property type="match status" value="1"/>
</dbReference>
<dbReference type="EMBL" id="KQ965752">
    <property type="protein sequence ID" value="KXS16474.1"/>
    <property type="molecule type" value="Genomic_DNA"/>
</dbReference>
<feature type="region of interest" description="Disordered" evidence="5">
    <location>
        <begin position="569"/>
        <end position="928"/>
    </location>
</feature>
<dbReference type="Gene3D" id="3.30.460.10">
    <property type="entry name" value="Beta Polymerase, domain 2"/>
    <property type="match status" value="1"/>
</dbReference>